<proteinExistence type="inferred from homology"/>
<evidence type="ECO:0000313" key="4">
    <source>
        <dbReference type="EMBL" id="KAK7087805.1"/>
    </source>
</evidence>
<evidence type="ECO:0000259" key="3">
    <source>
        <dbReference type="Pfam" id="PF00685"/>
    </source>
</evidence>
<accession>A0AAN9AJ54</accession>
<evidence type="ECO:0000256" key="2">
    <source>
        <dbReference type="ARBA" id="ARBA00022679"/>
    </source>
</evidence>
<feature type="domain" description="Sulfotransferase" evidence="3">
    <location>
        <begin position="50"/>
        <end position="290"/>
    </location>
</feature>
<dbReference type="PANTHER" id="PTHR11783">
    <property type="entry name" value="SULFOTRANSFERASE SULT"/>
    <property type="match status" value="1"/>
</dbReference>
<dbReference type="Pfam" id="PF00685">
    <property type="entry name" value="Sulfotransfer_1"/>
    <property type="match status" value="1"/>
</dbReference>
<evidence type="ECO:0000313" key="5">
    <source>
        <dbReference type="Proteomes" id="UP001374579"/>
    </source>
</evidence>
<sequence length="299" mass="34888">MDKMSGLHEHFEAANLPLPVMMEGIMLPPQPFHVPWEQHINELRTLTLRDDDVFLCAYPKAGTHWLWEVIYMLLHGKVTYEARTKEFMMIEFSSKERLEAEASPRIFNTHLPFSMLPVQDIKRKKIKVVHVYRNPKDTVVSQWFHFKQFGANIFKDFEQFIQAFINGPMLFGTYPDYLKQTEKFMDDNPDIPFFNVSYEETKKHPVETVQRLAKFLGVSASDQLCRDIADACSFQKMKEADKSKAVVKDAAIPLNQDIYRKGEVGDWKNHLSAKDEALMDKFIADRLQGLTKFKLEYTP</sequence>
<dbReference type="Gene3D" id="3.40.50.300">
    <property type="entry name" value="P-loop containing nucleotide triphosphate hydrolases"/>
    <property type="match status" value="1"/>
</dbReference>
<reference evidence="4 5" key="1">
    <citation type="submission" date="2024-02" db="EMBL/GenBank/DDBJ databases">
        <title>Chromosome-scale genome assembly of the rough periwinkle Littorina saxatilis.</title>
        <authorList>
            <person name="De Jode A."/>
            <person name="Faria R."/>
            <person name="Formenti G."/>
            <person name="Sims Y."/>
            <person name="Smith T.P."/>
            <person name="Tracey A."/>
            <person name="Wood J.M.D."/>
            <person name="Zagrodzka Z.B."/>
            <person name="Johannesson K."/>
            <person name="Butlin R.K."/>
            <person name="Leder E.H."/>
        </authorList>
    </citation>
    <scope>NUCLEOTIDE SEQUENCE [LARGE SCALE GENOMIC DNA]</scope>
    <source>
        <strain evidence="4">Snail1</strain>
        <tissue evidence="4">Muscle</tissue>
    </source>
</reference>
<dbReference type="InterPro" id="IPR027417">
    <property type="entry name" value="P-loop_NTPase"/>
</dbReference>
<evidence type="ECO:0000256" key="1">
    <source>
        <dbReference type="ARBA" id="ARBA00005771"/>
    </source>
</evidence>
<dbReference type="EMBL" id="JBAMIC010004070">
    <property type="protein sequence ID" value="KAK7087805.1"/>
    <property type="molecule type" value="Genomic_DNA"/>
</dbReference>
<gene>
    <name evidence="4" type="ORF">V1264_021809</name>
</gene>
<comment type="caution">
    <text evidence="4">The sequence shown here is derived from an EMBL/GenBank/DDBJ whole genome shotgun (WGS) entry which is preliminary data.</text>
</comment>
<dbReference type="Proteomes" id="UP001374579">
    <property type="component" value="Unassembled WGS sequence"/>
</dbReference>
<keyword evidence="5" id="KW-1185">Reference proteome</keyword>
<dbReference type="AlphaFoldDB" id="A0AAN9AJ54"/>
<dbReference type="InterPro" id="IPR000863">
    <property type="entry name" value="Sulfotransferase_dom"/>
</dbReference>
<keyword evidence="2" id="KW-0808">Transferase</keyword>
<comment type="similarity">
    <text evidence="1">Belongs to the sulfotransferase 1 family.</text>
</comment>
<name>A0AAN9AJ54_9CAEN</name>
<organism evidence="4 5">
    <name type="scientific">Littorina saxatilis</name>
    <dbReference type="NCBI Taxonomy" id="31220"/>
    <lineage>
        <taxon>Eukaryota</taxon>
        <taxon>Metazoa</taxon>
        <taxon>Spiralia</taxon>
        <taxon>Lophotrochozoa</taxon>
        <taxon>Mollusca</taxon>
        <taxon>Gastropoda</taxon>
        <taxon>Caenogastropoda</taxon>
        <taxon>Littorinimorpha</taxon>
        <taxon>Littorinoidea</taxon>
        <taxon>Littorinidae</taxon>
        <taxon>Littorina</taxon>
    </lineage>
</organism>
<dbReference type="SUPFAM" id="SSF52540">
    <property type="entry name" value="P-loop containing nucleoside triphosphate hydrolases"/>
    <property type="match status" value="1"/>
</dbReference>
<protein>
    <recommendedName>
        <fullName evidence="3">Sulfotransferase domain-containing protein</fullName>
    </recommendedName>
</protein>
<dbReference type="GO" id="GO:0008146">
    <property type="term" value="F:sulfotransferase activity"/>
    <property type="evidence" value="ECO:0007669"/>
    <property type="project" value="InterPro"/>
</dbReference>